<evidence type="ECO:0000256" key="3">
    <source>
        <dbReference type="ARBA" id="ARBA00022452"/>
    </source>
</evidence>
<dbReference type="Pfam" id="PF07715">
    <property type="entry name" value="Plug"/>
    <property type="match status" value="1"/>
</dbReference>
<evidence type="ECO:0000256" key="10">
    <source>
        <dbReference type="ARBA" id="ARBA00023136"/>
    </source>
</evidence>
<feature type="chain" id="PRO_5013235247" evidence="14">
    <location>
        <begin position="19"/>
        <end position="740"/>
    </location>
</feature>
<sequence>MRALLLSATLLLAGFAFSQDSLKTQELDDVIVYATRANENTPTTYSEISKDEIKNVNLGQDLPILLNLSPSLVTTSDAGAGVGYTGLRIRGSDATRINVTINGIPVNDSESHGVFWVNMPDFASSVDNIQIQRGVGTSTNGAAAFGASVNLQTNVPSQDAYAEVNNSFGSFNTRKHTLMYNTGLLNNKWSFESRLSKIASDGYIDRAESDLQSYFLSGGYYGDKTIVKALAFGGHEVTYQSWWGTPQAVLENDRDGIEEVIANNGYTQEQAENIRTAGRTFNYYLYDNEVDNYKQDHYQLHFSHQLNDALTFNAAGHYTYGRGYFEQFRNDDDFSDYGLENVELGDTTITSTDLIRRRWLDNDFYGTTFSLNYLKDDFDITLGGAWNKYDGDHFGEIIWAQYASNSDIRHRYYDNVGLKTDFNAYLKFNYQLNDLNLFADMQVRNIDYETVGIDSDLRAISVGGDYTFFNPKVGATYTLNETSNVYASFAVSNREPVRNDFVDAPNGVTPKHETLNNLEVGYRKFGQAFSIQANYYLMDYKNQLVLTGELNDVGSSVRQNVPNSYRTGVELVGSYKLTDQLQWEANVTLSKNKIKNFTEILYNYGPGWDEFNVEETQLKDTDISFSPNVIGGSRLTFSPIDGFEASLMSKYVGKQYLDNTSNDTRRIDAYFVNDFRLSYDFSMPSVKNVNISLLVNNILSEEYSSNGYTFGYAAGSYVVRENYYYPQAGRNFLLALNLRF</sequence>
<evidence type="ECO:0000259" key="16">
    <source>
        <dbReference type="Pfam" id="PF07715"/>
    </source>
</evidence>
<dbReference type="Gene3D" id="2.170.130.10">
    <property type="entry name" value="TonB-dependent receptor, plug domain"/>
    <property type="match status" value="1"/>
</dbReference>
<dbReference type="Pfam" id="PF00593">
    <property type="entry name" value="TonB_dep_Rec_b-barrel"/>
    <property type="match status" value="1"/>
</dbReference>
<dbReference type="PANTHER" id="PTHR32552">
    <property type="entry name" value="FERRICHROME IRON RECEPTOR-RELATED"/>
    <property type="match status" value="1"/>
</dbReference>
<evidence type="ECO:0000256" key="13">
    <source>
        <dbReference type="RuleBase" id="RU003357"/>
    </source>
</evidence>
<dbReference type="PROSITE" id="PS01156">
    <property type="entry name" value="TONB_DEPENDENT_REC_2"/>
    <property type="match status" value="1"/>
</dbReference>
<evidence type="ECO:0000256" key="9">
    <source>
        <dbReference type="ARBA" id="ARBA00023077"/>
    </source>
</evidence>
<keyword evidence="8" id="KW-0406">Ion transport</keyword>
<evidence type="ECO:0000259" key="15">
    <source>
        <dbReference type="Pfam" id="PF00593"/>
    </source>
</evidence>
<comment type="similarity">
    <text evidence="12 13">Belongs to the TonB-dependent receptor family.</text>
</comment>
<dbReference type="InterPro" id="IPR037066">
    <property type="entry name" value="Plug_dom_sf"/>
</dbReference>
<comment type="subcellular location">
    <subcellularLocation>
        <location evidence="1 12">Cell outer membrane</location>
        <topology evidence="1 12">Multi-pass membrane protein</topology>
    </subcellularLocation>
</comment>
<evidence type="ECO:0000256" key="12">
    <source>
        <dbReference type="PROSITE-ProRule" id="PRU01360"/>
    </source>
</evidence>
<dbReference type="InterPro" id="IPR012910">
    <property type="entry name" value="Plug_dom"/>
</dbReference>
<dbReference type="InterPro" id="IPR010917">
    <property type="entry name" value="TonB_rcpt_CS"/>
</dbReference>
<evidence type="ECO:0000256" key="8">
    <source>
        <dbReference type="ARBA" id="ARBA00023065"/>
    </source>
</evidence>
<dbReference type="RefSeq" id="WP_089355452.1">
    <property type="nucleotide sequence ID" value="NZ_FZPD01000001.1"/>
</dbReference>
<feature type="signal peptide" evidence="14">
    <location>
        <begin position="1"/>
        <end position="18"/>
    </location>
</feature>
<dbReference type="GO" id="GO:0009279">
    <property type="term" value="C:cell outer membrane"/>
    <property type="evidence" value="ECO:0007669"/>
    <property type="project" value="UniProtKB-SubCell"/>
</dbReference>
<evidence type="ECO:0000256" key="14">
    <source>
        <dbReference type="SAM" id="SignalP"/>
    </source>
</evidence>
<dbReference type="InterPro" id="IPR036942">
    <property type="entry name" value="Beta-barrel_TonB_sf"/>
</dbReference>
<evidence type="ECO:0000256" key="5">
    <source>
        <dbReference type="ARBA" id="ARBA00022692"/>
    </source>
</evidence>
<dbReference type="InterPro" id="IPR000531">
    <property type="entry name" value="Beta-barrel_TonB"/>
</dbReference>
<protein>
    <submittedName>
        <fullName evidence="17">Iron complex outermembrane recepter protein</fullName>
    </submittedName>
</protein>
<evidence type="ECO:0000256" key="1">
    <source>
        <dbReference type="ARBA" id="ARBA00004571"/>
    </source>
</evidence>
<evidence type="ECO:0000256" key="7">
    <source>
        <dbReference type="ARBA" id="ARBA00023004"/>
    </source>
</evidence>
<dbReference type="AlphaFoldDB" id="A0A239FKD5"/>
<keyword evidence="6 14" id="KW-0732">Signal</keyword>
<keyword evidence="7" id="KW-0408">Iron</keyword>
<keyword evidence="2 12" id="KW-0813">Transport</keyword>
<dbReference type="Proteomes" id="UP000198393">
    <property type="component" value="Unassembled WGS sequence"/>
</dbReference>
<dbReference type="EMBL" id="FZPD01000001">
    <property type="protein sequence ID" value="SNS57048.1"/>
    <property type="molecule type" value="Genomic_DNA"/>
</dbReference>
<accession>A0A239FKD5</accession>
<evidence type="ECO:0000256" key="4">
    <source>
        <dbReference type="ARBA" id="ARBA00022496"/>
    </source>
</evidence>
<organism evidence="17 18">
    <name type="scientific">Ekhidna lutea</name>
    <dbReference type="NCBI Taxonomy" id="447679"/>
    <lineage>
        <taxon>Bacteria</taxon>
        <taxon>Pseudomonadati</taxon>
        <taxon>Bacteroidota</taxon>
        <taxon>Cytophagia</taxon>
        <taxon>Cytophagales</taxon>
        <taxon>Reichenbachiellaceae</taxon>
        <taxon>Ekhidna</taxon>
    </lineage>
</organism>
<dbReference type="SUPFAM" id="SSF56935">
    <property type="entry name" value="Porins"/>
    <property type="match status" value="1"/>
</dbReference>
<keyword evidence="5 12" id="KW-0812">Transmembrane</keyword>
<evidence type="ECO:0000313" key="17">
    <source>
        <dbReference type="EMBL" id="SNS57048.1"/>
    </source>
</evidence>
<evidence type="ECO:0000256" key="6">
    <source>
        <dbReference type="ARBA" id="ARBA00022729"/>
    </source>
</evidence>
<keyword evidence="18" id="KW-1185">Reference proteome</keyword>
<keyword evidence="3 12" id="KW-1134">Transmembrane beta strand</keyword>
<evidence type="ECO:0000256" key="2">
    <source>
        <dbReference type="ARBA" id="ARBA00022448"/>
    </source>
</evidence>
<evidence type="ECO:0000256" key="11">
    <source>
        <dbReference type="ARBA" id="ARBA00023237"/>
    </source>
</evidence>
<reference evidence="17 18" key="1">
    <citation type="submission" date="2017-06" db="EMBL/GenBank/DDBJ databases">
        <authorList>
            <person name="Kim H.J."/>
            <person name="Triplett B.A."/>
        </authorList>
    </citation>
    <scope>NUCLEOTIDE SEQUENCE [LARGE SCALE GENOMIC DNA]</scope>
    <source>
        <strain evidence="17 18">DSM 19307</strain>
    </source>
</reference>
<feature type="domain" description="TonB-dependent receptor-like beta-barrel" evidence="15">
    <location>
        <begin position="256"/>
        <end position="698"/>
    </location>
</feature>
<name>A0A239FKD5_EKHLU</name>
<gene>
    <name evidence="17" type="ORF">SAMN05421640_0703</name>
</gene>
<dbReference type="PROSITE" id="PS52016">
    <property type="entry name" value="TONB_DEPENDENT_REC_3"/>
    <property type="match status" value="1"/>
</dbReference>
<keyword evidence="9 13" id="KW-0798">TonB box</keyword>
<dbReference type="InterPro" id="IPR039426">
    <property type="entry name" value="TonB-dep_rcpt-like"/>
</dbReference>
<feature type="domain" description="TonB-dependent receptor plug" evidence="16">
    <location>
        <begin position="39"/>
        <end position="147"/>
    </location>
</feature>
<keyword evidence="4" id="KW-0410">Iron transport</keyword>
<dbReference type="PANTHER" id="PTHR32552:SF68">
    <property type="entry name" value="FERRICHROME OUTER MEMBRANE TRANSPORTER_PHAGE RECEPTOR"/>
    <property type="match status" value="1"/>
</dbReference>
<keyword evidence="10 12" id="KW-0472">Membrane</keyword>
<evidence type="ECO:0000313" key="18">
    <source>
        <dbReference type="Proteomes" id="UP000198393"/>
    </source>
</evidence>
<proteinExistence type="inferred from homology"/>
<dbReference type="Gene3D" id="2.40.170.20">
    <property type="entry name" value="TonB-dependent receptor, beta-barrel domain"/>
    <property type="match status" value="1"/>
</dbReference>
<keyword evidence="11 12" id="KW-0998">Cell outer membrane</keyword>
<dbReference type="GO" id="GO:0015344">
    <property type="term" value="F:siderophore uptake transmembrane transporter activity"/>
    <property type="evidence" value="ECO:0007669"/>
    <property type="project" value="TreeGrafter"/>
</dbReference>
<dbReference type="OrthoDB" id="9761152at2"/>